<keyword evidence="1" id="KW-1133">Transmembrane helix</keyword>
<dbReference type="EMBL" id="JBHUGH010000009">
    <property type="protein sequence ID" value="MFD1912700.1"/>
    <property type="molecule type" value="Genomic_DNA"/>
</dbReference>
<feature type="transmembrane region" description="Helical" evidence="1">
    <location>
        <begin position="357"/>
        <end position="377"/>
    </location>
</feature>
<dbReference type="PANTHER" id="PTHR32063">
    <property type="match status" value="1"/>
</dbReference>
<proteinExistence type="predicted"/>
<dbReference type="Gene3D" id="3.30.70.1430">
    <property type="entry name" value="Multidrug efflux transporter AcrB pore domain"/>
    <property type="match status" value="2"/>
</dbReference>
<feature type="transmembrane region" description="Helical" evidence="1">
    <location>
        <begin position="429"/>
        <end position="450"/>
    </location>
</feature>
<evidence type="ECO:0000313" key="2">
    <source>
        <dbReference type="EMBL" id="MFD1912700.1"/>
    </source>
</evidence>
<keyword evidence="3" id="KW-1185">Reference proteome</keyword>
<dbReference type="Proteomes" id="UP001597353">
    <property type="component" value="Unassembled WGS sequence"/>
</dbReference>
<feature type="transmembrane region" description="Helical" evidence="1">
    <location>
        <begin position="329"/>
        <end position="351"/>
    </location>
</feature>
<dbReference type="Pfam" id="PF00873">
    <property type="entry name" value="ACR_tran"/>
    <property type="match status" value="1"/>
</dbReference>
<feature type="transmembrane region" description="Helical" evidence="1">
    <location>
        <begin position="926"/>
        <end position="950"/>
    </location>
</feature>
<organism evidence="2 3">
    <name type="scientific">Halodurantibacterium flavum</name>
    <dbReference type="NCBI Taxonomy" id="1382802"/>
    <lineage>
        <taxon>Bacteria</taxon>
        <taxon>Pseudomonadati</taxon>
        <taxon>Pseudomonadota</taxon>
        <taxon>Alphaproteobacteria</taxon>
        <taxon>Rhodobacterales</taxon>
        <taxon>Paracoccaceae</taxon>
        <taxon>Halodurantibacterium</taxon>
    </lineage>
</organism>
<feature type="transmembrane region" description="Helical" evidence="1">
    <location>
        <begin position="1002"/>
        <end position="1027"/>
    </location>
</feature>
<dbReference type="Gene3D" id="3.30.70.1440">
    <property type="entry name" value="Multidrug efflux transporter AcrB pore domain"/>
    <property type="match status" value="1"/>
</dbReference>
<dbReference type="SUPFAM" id="SSF82714">
    <property type="entry name" value="Multidrug efflux transporter AcrB TolC docking domain, DN and DC subdomains"/>
    <property type="match status" value="2"/>
</dbReference>
<dbReference type="RefSeq" id="WP_390261426.1">
    <property type="nucleotide sequence ID" value="NZ_JBHUGH010000009.1"/>
</dbReference>
<feature type="transmembrane region" description="Helical" evidence="1">
    <location>
        <begin position="1048"/>
        <end position="1069"/>
    </location>
</feature>
<evidence type="ECO:0000313" key="3">
    <source>
        <dbReference type="Proteomes" id="UP001597353"/>
    </source>
</evidence>
<dbReference type="InterPro" id="IPR027463">
    <property type="entry name" value="AcrB_DN_DC_subdom"/>
</dbReference>
<feature type="transmembrane region" description="Helical" evidence="1">
    <location>
        <begin position="384"/>
        <end position="404"/>
    </location>
</feature>
<comment type="caution">
    <text evidence="2">The sequence shown here is derived from an EMBL/GenBank/DDBJ whole genome shotgun (WGS) entry which is preliminary data.</text>
</comment>
<evidence type="ECO:0000256" key="1">
    <source>
        <dbReference type="SAM" id="Phobius"/>
    </source>
</evidence>
<keyword evidence="1" id="KW-0472">Membrane</keyword>
<feature type="transmembrane region" description="Helical" evidence="1">
    <location>
        <begin position="874"/>
        <end position="893"/>
    </location>
</feature>
<keyword evidence="1" id="KW-0812">Transmembrane</keyword>
<feature type="transmembrane region" description="Helical" evidence="1">
    <location>
        <begin position="457"/>
        <end position="480"/>
    </location>
</feature>
<feature type="transmembrane region" description="Helical" evidence="1">
    <location>
        <begin position="900"/>
        <end position="920"/>
    </location>
</feature>
<feature type="transmembrane region" description="Helical" evidence="1">
    <location>
        <begin position="971"/>
        <end position="990"/>
    </location>
</feature>
<dbReference type="Gene3D" id="3.30.2090.10">
    <property type="entry name" value="Multidrug efflux transporter AcrB TolC docking domain, DN and DC subdomains"/>
    <property type="match status" value="2"/>
</dbReference>
<dbReference type="SUPFAM" id="SSF82866">
    <property type="entry name" value="Multidrug efflux transporter AcrB transmembrane domain"/>
    <property type="match status" value="2"/>
</dbReference>
<dbReference type="Gene3D" id="3.30.70.1320">
    <property type="entry name" value="Multidrug efflux transporter AcrB pore domain like"/>
    <property type="match status" value="1"/>
</dbReference>
<accession>A0ABW4S543</accession>
<feature type="transmembrane region" description="Helical" evidence="1">
    <location>
        <begin position="12"/>
        <end position="34"/>
    </location>
</feature>
<feature type="transmembrane region" description="Helical" evidence="1">
    <location>
        <begin position="1081"/>
        <end position="1106"/>
    </location>
</feature>
<name>A0ABW4S543_9RHOB</name>
<dbReference type="PRINTS" id="PR00702">
    <property type="entry name" value="ACRIFLAVINRP"/>
</dbReference>
<protein>
    <submittedName>
        <fullName evidence="2">Efflux RND transporter permease subunit</fullName>
    </submittedName>
</protein>
<dbReference type="InterPro" id="IPR001036">
    <property type="entry name" value="Acrflvin-R"/>
</dbReference>
<reference evidence="3" key="1">
    <citation type="journal article" date="2019" name="Int. J. Syst. Evol. Microbiol.">
        <title>The Global Catalogue of Microorganisms (GCM) 10K type strain sequencing project: providing services to taxonomists for standard genome sequencing and annotation.</title>
        <authorList>
            <consortium name="The Broad Institute Genomics Platform"/>
            <consortium name="The Broad Institute Genome Sequencing Center for Infectious Disease"/>
            <person name="Wu L."/>
            <person name="Ma J."/>
        </authorList>
    </citation>
    <scope>NUCLEOTIDE SEQUENCE [LARGE SCALE GENOMIC DNA]</scope>
    <source>
        <strain evidence="3">CGMCC 4.7242</strain>
    </source>
</reference>
<dbReference type="Gene3D" id="1.20.1640.10">
    <property type="entry name" value="Multidrug efflux transporter AcrB transmembrane domain"/>
    <property type="match status" value="2"/>
</dbReference>
<dbReference type="SUPFAM" id="SSF82693">
    <property type="entry name" value="Multidrug efflux transporter AcrB pore domain, PN1, PN2, PC1 and PC2 subdomains"/>
    <property type="match status" value="1"/>
</dbReference>
<sequence>MFGRAGALFAYFTRHGTAANLLLVLMLAAGIWAIPNMRSQYFPDVIIQNVTVGVTWEGAGAEDVDATIVQLMEPALLVVEGVAAVTSRASEGRASITLEFEPNWDMTRALEDVQAAVDGVTNLPDEAETPTVRRVEWRDRVTDVVVTGPVGVDQLARLSDEFVSRLYAAGVTRTTIQGLAAPQLVVELPSRLLIEHDLGMTDIAAAIAAEVRSTPAGEVSGAGARIRTGTPRRSAEDIAAIPLRAEPDGTTLTIGDLATIRAEGVDRSRAYYVGDNPAMTIRVDRAPQGDAIAIQRDVERVAAEMRLTLPDGVALDVIRSRTEEITSRLNLLVDNAVVGLGLVVVLLFLFLNARVALWVAAGIPVAMLAAIAAMYALGLSINMMSLFALIITLGIVVDDAIVVGEHADYRARELGESPAEAAENAATRMAAPVFSATLTTVIAFFTLVAIGGRFGTLIADIPLTVIAVLMASLVECFLVLPNHLHHALAGAARRRWYDWPSHHVNRGFVWVRERLFRPFMGLVVRARYPVLAGAILLLAMQGAAFLRGDLQWRFFNSPEEGSIAGNFAMLPSATRTDTIEMMREMQRAADEVAARYEETYGRNPLAYVMSEIGGNAGRGLVSAETKEDYQLGAISVELIDVDQRDFSAFQFVADLQEAVRPHPLLEEVSFRGGRTGPGGDALSVQLYGADADVLKSAAEAVKAALQVFPEVSGLEDSLSYDMDELVLRLTPQGEALGFTIDALGRTLRARLSGIEAATYPDGPRSAAIRVELPEAELTADFLDSTLVRTAAGQYVPLGDIVSVSQQSGFAAIRRENGLRVVTVSGDLAEDDPARAAEISARLRDTILPDVESSHGVSWRMAGLAEQEQAFLSDAAWALLYCLLGIYGVLAWIFGSWMRPLVVMAVIPFGLVGALWGHGVWGMALSMFSVVGLIGLSGIIINDSIVLVTTIDQYRKDRAVVPAIIDGACDRLRPVFLTTLTTVLGLAPLLYERSSQAEFLKPTVITLVYGLGFGMVLVLLVVPALIAVQADIGQSLRSLRRLWRGRGGALAMTRRAGAVAGFALVALLLATLGRAMIVDQPLWPAFGFFLAGGAMALAVLAFGLFVLGRRRGQPGQPSNS</sequence>
<dbReference type="PANTHER" id="PTHR32063:SF33">
    <property type="entry name" value="RND SUPERFAMILY EFFLUX PUMP PERMEASE COMPONENT"/>
    <property type="match status" value="1"/>
</dbReference>
<gene>
    <name evidence="2" type="ORF">ACFSGJ_10815</name>
</gene>